<keyword evidence="2" id="KW-1185">Reference proteome</keyword>
<sequence>MKSNGRGENGMGGGRVDDTRLQVLFGPLQPPSVPPRHLICYTPGTASPAHDHYLHFLQLREVNGSLDHNGEDSDILKASITSPGNHTDPPPPPAHPYINNRIALYGQAIIEGSNTTHPRLSGFLPTNQPTPPPFLLCTSPSLPLPLSFFSLVDFHGNTSTSSS</sequence>
<evidence type="ECO:0000313" key="1">
    <source>
        <dbReference type="EMBL" id="MPC64472.1"/>
    </source>
</evidence>
<dbReference type="AlphaFoldDB" id="A0A5B7H082"/>
<proteinExistence type="predicted"/>
<reference evidence="1 2" key="1">
    <citation type="submission" date="2019-05" db="EMBL/GenBank/DDBJ databases">
        <title>Another draft genome of Portunus trituberculatus and its Hox gene families provides insights of decapod evolution.</title>
        <authorList>
            <person name="Jeong J.-H."/>
            <person name="Song I."/>
            <person name="Kim S."/>
            <person name="Choi T."/>
            <person name="Kim D."/>
            <person name="Ryu S."/>
            <person name="Kim W."/>
        </authorList>
    </citation>
    <scope>NUCLEOTIDE SEQUENCE [LARGE SCALE GENOMIC DNA]</scope>
    <source>
        <tissue evidence="1">Muscle</tissue>
    </source>
</reference>
<comment type="caution">
    <text evidence="1">The sequence shown here is derived from an EMBL/GenBank/DDBJ whole genome shotgun (WGS) entry which is preliminary data.</text>
</comment>
<name>A0A5B7H082_PORTR</name>
<protein>
    <submittedName>
        <fullName evidence="1">Uncharacterized protein</fullName>
    </submittedName>
</protein>
<organism evidence="1 2">
    <name type="scientific">Portunus trituberculatus</name>
    <name type="common">Swimming crab</name>
    <name type="synonym">Neptunus trituberculatus</name>
    <dbReference type="NCBI Taxonomy" id="210409"/>
    <lineage>
        <taxon>Eukaryota</taxon>
        <taxon>Metazoa</taxon>
        <taxon>Ecdysozoa</taxon>
        <taxon>Arthropoda</taxon>
        <taxon>Crustacea</taxon>
        <taxon>Multicrustacea</taxon>
        <taxon>Malacostraca</taxon>
        <taxon>Eumalacostraca</taxon>
        <taxon>Eucarida</taxon>
        <taxon>Decapoda</taxon>
        <taxon>Pleocyemata</taxon>
        <taxon>Brachyura</taxon>
        <taxon>Eubrachyura</taxon>
        <taxon>Portunoidea</taxon>
        <taxon>Portunidae</taxon>
        <taxon>Portuninae</taxon>
        <taxon>Portunus</taxon>
    </lineage>
</organism>
<gene>
    <name evidence="1" type="ORF">E2C01_058589</name>
</gene>
<evidence type="ECO:0000313" key="2">
    <source>
        <dbReference type="Proteomes" id="UP000324222"/>
    </source>
</evidence>
<dbReference type="Proteomes" id="UP000324222">
    <property type="component" value="Unassembled WGS sequence"/>
</dbReference>
<accession>A0A5B7H082</accession>
<dbReference type="EMBL" id="VSRR010022146">
    <property type="protein sequence ID" value="MPC64472.1"/>
    <property type="molecule type" value="Genomic_DNA"/>
</dbReference>